<comment type="subcellular location">
    <subcellularLocation>
        <location evidence="2">Cytoplasm</location>
        <location evidence="2">Cytosol</location>
    </subcellularLocation>
    <subcellularLocation>
        <location evidence="1 9">Nucleus</location>
    </subcellularLocation>
</comment>
<dbReference type="Pfam" id="PF01423">
    <property type="entry name" value="LSM"/>
    <property type="match status" value="1"/>
</dbReference>
<evidence type="ECO:0000256" key="4">
    <source>
        <dbReference type="ARBA" id="ARBA00022490"/>
    </source>
</evidence>
<keyword evidence="8 9" id="KW-0687">Ribonucleoprotein</keyword>
<dbReference type="AlphaFoldDB" id="A0A1Y2I2U5"/>
<evidence type="ECO:0000313" key="13">
    <source>
        <dbReference type="Proteomes" id="UP000193411"/>
    </source>
</evidence>
<feature type="compositionally biased region" description="Gly residues" evidence="10">
    <location>
        <begin position="89"/>
        <end position="110"/>
    </location>
</feature>
<dbReference type="SUPFAM" id="SSF50182">
    <property type="entry name" value="Sm-like ribonucleoproteins"/>
    <property type="match status" value="1"/>
</dbReference>
<dbReference type="InterPro" id="IPR027141">
    <property type="entry name" value="LSm4/Sm_D1/D3"/>
</dbReference>
<organism evidence="12 13">
    <name type="scientific">Catenaria anguillulae PL171</name>
    <dbReference type="NCBI Taxonomy" id="765915"/>
    <lineage>
        <taxon>Eukaryota</taxon>
        <taxon>Fungi</taxon>
        <taxon>Fungi incertae sedis</taxon>
        <taxon>Blastocladiomycota</taxon>
        <taxon>Blastocladiomycetes</taxon>
        <taxon>Blastocladiales</taxon>
        <taxon>Catenariaceae</taxon>
        <taxon>Catenaria</taxon>
    </lineage>
</organism>
<keyword evidence="4" id="KW-0963">Cytoplasm</keyword>
<keyword evidence="6 9" id="KW-0508">mRNA splicing</keyword>
<dbReference type="CDD" id="cd01721">
    <property type="entry name" value="Sm_D3"/>
    <property type="match status" value="1"/>
</dbReference>
<dbReference type="OrthoDB" id="6425924at2759"/>
<gene>
    <name evidence="12" type="ORF">BCR44DRAFT_44552</name>
</gene>
<dbReference type="InterPro" id="IPR034099">
    <property type="entry name" value="SmD3"/>
</dbReference>
<feature type="region of interest" description="Disordered" evidence="10">
    <location>
        <begin position="89"/>
        <end position="118"/>
    </location>
</feature>
<evidence type="ECO:0000256" key="7">
    <source>
        <dbReference type="ARBA" id="ARBA00023242"/>
    </source>
</evidence>
<dbReference type="Proteomes" id="UP000193411">
    <property type="component" value="Unassembled WGS sequence"/>
</dbReference>
<evidence type="ECO:0000259" key="11">
    <source>
        <dbReference type="PROSITE" id="PS52002"/>
    </source>
</evidence>
<evidence type="ECO:0000256" key="6">
    <source>
        <dbReference type="ARBA" id="ARBA00023187"/>
    </source>
</evidence>
<sequence length="118" mass="13079">MSIGVPVKLLHEAIGHVITVELKTGETYRGKLHEAEDNMNIQLKEVTVTRRDGRVQQLEHIFVRGSHCRWFIVPDMLKNAPMFKKIGQRGTGVGLKRGGKGPVGRGGATRGRGLSVRR</sequence>
<comment type="similarity">
    <text evidence="3 9">Belongs to the snRNP core protein family.</text>
</comment>
<name>A0A1Y2I2U5_9FUNG</name>
<evidence type="ECO:0000256" key="9">
    <source>
        <dbReference type="RuleBase" id="RU365050"/>
    </source>
</evidence>
<feature type="domain" description="Sm" evidence="11">
    <location>
        <begin position="5"/>
        <end position="77"/>
    </location>
</feature>
<keyword evidence="7 9" id="KW-0539">Nucleus</keyword>
<evidence type="ECO:0000256" key="1">
    <source>
        <dbReference type="ARBA" id="ARBA00004123"/>
    </source>
</evidence>
<keyword evidence="5 9" id="KW-0507">mRNA processing</keyword>
<dbReference type="InterPro" id="IPR047575">
    <property type="entry name" value="Sm"/>
</dbReference>
<evidence type="ECO:0000256" key="5">
    <source>
        <dbReference type="ARBA" id="ARBA00022664"/>
    </source>
</evidence>
<evidence type="ECO:0000313" key="12">
    <source>
        <dbReference type="EMBL" id="ORZ40271.1"/>
    </source>
</evidence>
<reference evidence="12 13" key="1">
    <citation type="submission" date="2016-07" db="EMBL/GenBank/DDBJ databases">
        <title>Pervasive Adenine N6-methylation of Active Genes in Fungi.</title>
        <authorList>
            <consortium name="DOE Joint Genome Institute"/>
            <person name="Mondo S.J."/>
            <person name="Dannebaum R.O."/>
            <person name="Kuo R.C."/>
            <person name="Labutti K."/>
            <person name="Haridas S."/>
            <person name="Kuo A."/>
            <person name="Salamov A."/>
            <person name="Ahrendt S.R."/>
            <person name="Lipzen A."/>
            <person name="Sullivan W."/>
            <person name="Andreopoulos W.B."/>
            <person name="Clum A."/>
            <person name="Lindquist E."/>
            <person name="Daum C."/>
            <person name="Ramamoorthy G.K."/>
            <person name="Gryganskyi A."/>
            <person name="Culley D."/>
            <person name="Magnuson J.K."/>
            <person name="James T.Y."/>
            <person name="O'Malley M.A."/>
            <person name="Stajich J.E."/>
            <person name="Spatafora J.W."/>
            <person name="Visel A."/>
            <person name="Grigoriev I.V."/>
        </authorList>
    </citation>
    <scope>NUCLEOTIDE SEQUENCE [LARGE SCALE GENOMIC DNA]</scope>
    <source>
        <strain evidence="12 13">PL171</strain>
    </source>
</reference>
<dbReference type="Gene3D" id="2.30.30.100">
    <property type="match status" value="1"/>
</dbReference>
<dbReference type="SMART" id="SM00651">
    <property type="entry name" value="Sm"/>
    <property type="match status" value="1"/>
</dbReference>
<dbReference type="InterPro" id="IPR010920">
    <property type="entry name" value="LSM_dom_sf"/>
</dbReference>
<evidence type="ECO:0000256" key="2">
    <source>
        <dbReference type="ARBA" id="ARBA00004514"/>
    </source>
</evidence>
<comment type="caution">
    <text evidence="12">The sequence shown here is derived from an EMBL/GenBank/DDBJ whole genome shotgun (WGS) entry which is preliminary data.</text>
</comment>
<dbReference type="GO" id="GO:0003723">
    <property type="term" value="F:RNA binding"/>
    <property type="evidence" value="ECO:0007669"/>
    <property type="project" value="InterPro"/>
</dbReference>
<dbReference type="FunFam" id="2.30.30.100:FF:000002">
    <property type="entry name" value="Small nuclear ribonucleoprotein Sm D3"/>
    <property type="match status" value="1"/>
</dbReference>
<dbReference type="GO" id="GO:0005681">
    <property type="term" value="C:spliceosomal complex"/>
    <property type="evidence" value="ECO:0007669"/>
    <property type="project" value="InterPro"/>
</dbReference>
<evidence type="ECO:0000256" key="8">
    <source>
        <dbReference type="ARBA" id="ARBA00023274"/>
    </source>
</evidence>
<accession>A0A1Y2I2U5</accession>
<keyword evidence="13" id="KW-1185">Reference proteome</keyword>
<evidence type="ECO:0000256" key="3">
    <source>
        <dbReference type="ARBA" id="ARBA00008146"/>
    </source>
</evidence>
<dbReference type="STRING" id="765915.A0A1Y2I2U5"/>
<proteinExistence type="inferred from homology"/>
<dbReference type="PANTHER" id="PTHR23338">
    <property type="entry name" value="SMALL NUCLEAR RIBONUCLEOPROTEIN SM"/>
    <property type="match status" value="1"/>
</dbReference>
<evidence type="ECO:0000256" key="10">
    <source>
        <dbReference type="SAM" id="MobiDB-lite"/>
    </source>
</evidence>
<dbReference type="PROSITE" id="PS52002">
    <property type="entry name" value="SM"/>
    <property type="match status" value="1"/>
</dbReference>
<protein>
    <recommendedName>
        <fullName evidence="9">Small nuclear ribonucleoprotein Sm D3</fullName>
        <shortName evidence="9">Sm-D3</shortName>
    </recommendedName>
    <alternativeName>
        <fullName evidence="9">snRNP core protein D3</fullName>
    </alternativeName>
</protein>
<dbReference type="EMBL" id="MCFL01000003">
    <property type="protein sequence ID" value="ORZ40271.1"/>
    <property type="molecule type" value="Genomic_DNA"/>
</dbReference>
<dbReference type="GO" id="GO:0005829">
    <property type="term" value="C:cytosol"/>
    <property type="evidence" value="ECO:0007669"/>
    <property type="project" value="UniProtKB-SubCell"/>
</dbReference>
<dbReference type="GO" id="GO:0005685">
    <property type="term" value="C:U1 snRNP"/>
    <property type="evidence" value="ECO:0007669"/>
    <property type="project" value="UniProtKB-ARBA"/>
</dbReference>
<dbReference type="GO" id="GO:0000387">
    <property type="term" value="P:spliceosomal snRNP assembly"/>
    <property type="evidence" value="ECO:0007669"/>
    <property type="project" value="UniProtKB-UniRule"/>
</dbReference>
<dbReference type="InterPro" id="IPR001163">
    <property type="entry name" value="Sm_dom_euk/arc"/>
</dbReference>